<feature type="domain" description="Alpha-L-arabinofuranosidase C-terminal" evidence="6">
    <location>
        <begin position="668"/>
        <end position="839"/>
    </location>
</feature>
<dbReference type="InterPro" id="IPR055235">
    <property type="entry name" value="ASD1_cat"/>
</dbReference>
<keyword evidence="5" id="KW-0378">Hydrolase</keyword>
<organism evidence="7 8">
    <name type="scientific">Flavobacterium hydrophilum</name>
    <dbReference type="NCBI Taxonomy" id="2211445"/>
    <lineage>
        <taxon>Bacteria</taxon>
        <taxon>Pseudomonadati</taxon>
        <taxon>Bacteroidota</taxon>
        <taxon>Flavobacteriia</taxon>
        <taxon>Flavobacteriales</taxon>
        <taxon>Flavobacteriaceae</taxon>
        <taxon>Flavobacterium</taxon>
    </lineage>
</organism>
<dbReference type="SUPFAM" id="SSF51445">
    <property type="entry name" value="(Trans)glycosidases"/>
    <property type="match status" value="1"/>
</dbReference>
<gene>
    <name evidence="7" type="ORF">DMB68_08165</name>
</gene>
<dbReference type="InterPro" id="IPR055133">
    <property type="entry name" value="BT_3657-like_N"/>
</dbReference>
<dbReference type="InterPro" id="IPR017853">
    <property type="entry name" value="GH"/>
</dbReference>
<accession>A0A2V4C6X4</accession>
<comment type="similarity">
    <text evidence="2">Belongs to the glycosyl hydrolase 51 family.</text>
</comment>
<evidence type="ECO:0000256" key="5">
    <source>
        <dbReference type="ARBA" id="ARBA00022801"/>
    </source>
</evidence>
<keyword evidence="4" id="KW-0732">Signal</keyword>
<reference evidence="7 8" key="1">
    <citation type="submission" date="2018-05" db="EMBL/GenBank/DDBJ databases">
        <title>Flavobacterium sp. strain IMCC34758, incomplete genome.</title>
        <authorList>
            <person name="Joung Y."/>
        </authorList>
    </citation>
    <scope>NUCLEOTIDE SEQUENCE [LARGE SCALE GENOMIC DNA]</scope>
    <source>
        <strain evidence="7 8">IMCC34758</strain>
    </source>
</reference>
<dbReference type="Pfam" id="PF22848">
    <property type="entry name" value="ASD1_dom"/>
    <property type="match status" value="1"/>
</dbReference>
<evidence type="ECO:0000256" key="4">
    <source>
        <dbReference type="ARBA" id="ARBA00022729"/>
    </source>
</evidence>
<dbReference type="EMBL" id="QJHL01000001">
    <property type="protein sequence ID" value="PXY47108.1"/>
    <property type="molecule type" value="Genomic_DNA"/>
</dbReference>
<keyword evidence="8" id="KW-1185">Reference proteome</keyword>
<dbReference type="Gene3D" id="2.60.40.1180">
    <property type="entry name" value="Golgi alpha-mannosidase II"/>
    <property type="match status" value="1"/>
</dbReference>
<evidence type="ECO:0000313" key="8">
    <source>
        <dbReference type="Proteomes" id="UP000247681"/>
    </source>
</evidence>
<evidence type="ECO:0000259" key="6">
    <source>
        <dbReference type="SMART" id="SM00813"/>
    </source>
</evidence>
<dbReference type="InterPro" id="IPR051563">
    <property type="entry name" value="Glycosyl_Hydrolase_51"/>
</dbReference>
<dbReference type="PANTHER" id="PTHR31776:SF26">
    <property type="entry name" value="SECRETED ARABINOSIDASE"/>
    <property type="match status" value="1"/>
</dbReference>
<comment type="caution">
    <text evidence="7">The sequence shown here is derived from an EMBL/GenBank/DDBJ whole genome shotgun (WGS) entry which is preliminary data.</text>
</comment>
<dbReference type="InterPro" id="IPR013780">
    <property type="entry name" value="Glyco_hydro_b"/>
</dbReference>
<dbReference type="Gene3D" id="2.115.10.20">
    <property type="entry name" value="Glycosyl hydrolase domain, family 43"/>
    <property type="match status" value="1"/>
</dbReference>
<comment type="catalytic activity">
    <reaction evidence="1">
        <text>Hydrolysis of terminal non-reducing alpha-L-arabinofuranoside residues in alpha-L-arabinosides.</text>
        <dbReference type="EC" id="3.2.1.55"/>
    </reaction>
</comment>
<protein>
    <recommendedName>
        <fullName evidence="3">non-reducing end alpha-L-arabinofuranosidase</fullName>
        <ecNumber evidence="3">3.2.1.55</ecNumber>
    </recommendedName>
</protein>
<evidence type="ECO:0000256" key="3">
    <source>
        <dbReference type="ARBA" id="ARBA00012670"/>
    </source>
</evidence>
<evidence type="ECO:0000256" key="2">
    <source>
        <dbReference type="ARBA" id="ARBA00007186"/>
    </source>
</evidence>
<dbReference type="OrthoDB" id="9758333at2"/>
<proteinExistence type="inferred from homology"/>
<evidence type="ECO:0000256" key="1">
    <source>
        <dbReference type="ARBA" id="ARBA00001462"/>
    </source>
</evidence>
<dbReference type="GO" id="GO:0046556">
    <property type="term" value="F:alpha-L-arabinofuranosidase activity"/>
    <property type="evidence" value="ECO:0007669"/>
    <property type="project" value="UniProtKB-EC"/>
</dbReference>
<dbReference type="AlphaFoldDB" id="A0A2V4C6X4"/>
<dbReference type="SUPFAM" id="SSF75005">
    <property type="entry name" value="Arabinanase/levansucrase/invertase"/>
    <property type="match status" value="1"/>
</dbReference>
<dbReference type="Pfam" id="PF06964">
    <property type="entry name" value="Alpha-L-AF_C"/>
    <property type="match status" value="1"/>
</dbReference>
<dbReference type="GO" id="GO:0046373">
    <property type="term" value="P:L-arabinose metabolic process"/>
    <property type="evidence" value="ECO:0007669"/>
    <property type="project" value="InterPro"/>
</dbReference>
<dbReference type="Gene3D" id="3.20.20.80">
    <property type="entry name" value="Glycosidases"/>
    <property type="match status" value="1"/>
</dbReference>
<dbReference type="InterPro" id="IPR023296">
    <property type="entry name" value="Glyco_hydro_beta-prop_sf"/>
</dbReference>
<dbReference type="PANTHER" id="PTHR31776">
    <property type="entry name" value="ALPHA-L-ARABINOFURANOSIDASE 1"/>
    <property type="match status" value="1"/>
</dbReference>
<dbReference type="Pfam" id="PF22847">
    <property type="entry name" value="BT_3657-like_N"/>
    <property type="match status" value="1"/>
</dbReference>
<dbReference type="SMART" id="SM00813">
    <property type="entry name" value="Alpha-L-AF_C"/>
    <property type="match status" value="1"/>
</dbReference>
<dbReference type="RefSeq" id="WP_110346109.1">
    <property type="nucleotide sequence ID" value="NZ_QJHL01000001.1"/>
</dbReference>
<dbReference type="EC" id="3.2.1.55" evidence="3"/>
<dbReference type="InterPro" id="IPR010720">
    <property type="entry name" value="Alpha-L-AF_C"/>
</dbReference>
<dbReference type="Proteomes" id="UP000247681">
    <property type="component" value="Unassembled WGS sequence"/>
</dbReference>
<name>A0A2V4C6X4_9FLAO</name>
<dbReference type="Gene3D" id="2.60.120.260">
    <property type="entry name" value="Galactose-binding domain-like"/>
    <property type="match status" value="1"/>
</dbReference>
<evidence type="ECO:0000313" key="7">
    <source>
        <dbReference type="EMBL" id="PXY47108.1"/>
    </source>
</evidence>
<sequence length="857" mass="96004">MKKSLQHHILSFSVLFLIVFLFSGFKSKAEKPEKVYLFGYSTVKNNGKNGLHFAWSTDHKNWFGIGPEHSFLKSDYGSWGPTGKSMSETFLIKDDNGIFHCLWSVKDDVIAHASSKDLINWKSQRYIPVMKNITKSGDEKPVIQNITVAKKDGQYSIHWIVNNKTYYSTTKDFKNYTETKAYTGTSAKLAEVNLQGDIQKGTITEVDWSTVEMLTKTMEAVKFKDKQNSTSPKSDSLLFTGLKSVKAQITINGQQSKKISNMLTGVFFEDINYAADGGLYAELIQNRDFEYAVSDKKGRDDKWNATMAWSGDFKISKENPIHQNNPNYAVVTKGTINNTGFDGIALKANEKYDFSVFAKGNKFTIKLKSSGGETLAEATISPNASWKKMNAVLKSSKTVTDAHLEISTNGETAVDMVSLFPQKTFKNRRNGLRSDLAETIADMHPKFVRFPGGCVAHGDGIHNIYKWKNTIGPLESRIPSRNIWNYHQSMGLGYFEYFQFCEDLGAEPVPVLAAGVPCQNSSDGGAGQQFGIPMEDMDEYVQDVLDLIEYANGNTTTVWGKKRAEAGHPKPFNLKYVGIGNEDLISDVFEERYRMIVKAVQQKYPEIIVIGTVGPFNEGTDYNEGWRIANDLKLPIVDEHYYQSPGWFINNQNFYDGYDRSKSKVYLGEYASWGNKFYNALAEALYLTGIERNGDVVAMASYAPLLAREKHVQWNTDLIYFNGHEVKPTVNYFVQQLYGQNPGDFYLQNTVKLSDSNNEVNKRIGVSAVQDKATGDLIIKLVNVLPVALTPSIAVTNLGTAENASYTVLSGTPENTTARPVVQKMNVKEAFSKELPPYSFAVIRVKATEKVLLNETF</sequence>